<feature type="compositionally biased region" description="Polar residues" evidence="1">
    <location>
        <begin position="270"/>
        <end position="281"/>
    </location>
</feature>
<dbReference type="GO" id="GO:0004386">
    <property type="term" value="F:helicase activity"/>
    <property type="evidence" value="ECO:0007669"/>
    <property type="project" value="UniProtKB-KW"/>
</dbReference>
<dbReference type="EMBL" id="FXBB01000015">
    <property type="protein sequence ID" value="SMG30441.1"/>
    <property type="molecule type" value="Genomic_DNA"/>
</dbReference>
<feature type="compositionally biased region" description="Low complexity" evidence="1">
    <location>
        <begin position="255"/>
        <end position="269"/>
    </location>
</feature>
<dbReference type="STRING" id="561720.SAMN06275492_1159"/>
<keyword evidence="3" id="KW-0347">Helicase</keyword>
<protein>
    <submittedName>
        <fullName evidence="3">DNA helicase HerA, contains HAS-barrel and ATPase domains</fullName>
    </submittedName>
</protein>
<evidence type="ECO:0000313" key="4">
    <source>
        <dbReference type="Proteomes" id="UP000193355"/>
    </source>
</evidence>
<dbReference type="InterPro" id="IPR002789">
    <property type="entry name" value="HerA_central"/>
</dbReference>
<organism evidence="3 4">
    <name type="scientific">Dethiosulfovibrio salsuginis</name>
    <dbReference type="NCBI Taxonomy" id="561720"/>
    <lineage>
        <taxon>Bacteria</taxon>
        <taxon>Thermotogati</taxon>
        <taxon>Synergistota</taxon>
        <taxon>Synergistia</taxon>
        <taxon>Synergistales</taxon>
        <taxon>Dethiosulfovibrionaceae</taxon>
        <taxon>Dethiosulfovibrio</taxon>
    </lineage>
</organism>
<dbReference type="SUPFAM" id="SSF52540">
    <property type="entry name" value="P-loop containing nucleoside triphosphate hydrolases"/>
    <property type="match status" value="1"/>
</dbReference>
<dbReference type="Gene3D" id="3.40.50.300">
    <property type="entry name" value="P-loop containing nucleotide triphosphate hydrolases"/>
    <property type="match status" value="2"/>
</dbReference>
<dbReference type="InterPro" id="IPR027417">
    <property type="entry name" value="P-loop_NTPase"/>
</dbReference>
<proteinExistence type="predicted"/>
<dbReference type="InterPro" id="IPR008571">
    <property type="entry name" value="HerA-like"/>
</dbReference>
<dbReference type="PANTHER" id="PTHR42957">
    <property type="entry name" value="HELICASE MJ1565-RELATED"/>
    <property type="match status" value="1"/>
</dbReference>
<keyword evidence="3" id="KW-0067">ATP-binding</keyword>
<keyword evidence="3" id="KW-0547">Nucleotide-binding</keyword>
<dbReference type="PANTHER" id="PTHR42957:SF1">
    <property type="entry name" value="HELICASE MJ1565-RELATED"/>
    <property type="match status" value="1"/>
</dbReference>
<feature type="domain" description="Helicase HerA central" evidence="2">
    <location>
        <begin position="635"/>
        <end position="799"/>
    </location>
</feature>
<keyword evidence="3" id="KW-0378">Hydrolase</keyword>
<sequence length="1245" mass="138560">MNKLLLSQKEIQETVPAFDEHLLFALERRYFDFLRPDRLELCENVAESNFDYRTDLRMIRMDEISHEGEVDLGLHLMHFQNVLASMKDDSHNVISVIHGDKQKTSLYYGLAKRRDRAGTLGTDQYARMLGQTIHGNFLGAKFKPLSAVETQNEVVVPLLDHGEVTAFTGIPSLRDSKGPYVQGIDRFIEAMRGENYVLLCIAEPVGVPMVDGMVKNLFDLSSDVHANVKATVQKMKGSSDTVNIGMFGMRGVMNSSTGGTAETDGTTDSQSETIGTQEGSTRLGSGGALIAAGGAASMAVGGLLGGLVGSIVPGAGTIIGATLGAKIGGIFGSVAAPMAASAMGMPLASSVGRSIANTNTASQMHSFTRSIANTAGNTLGGGGFGGYAKGWNRSSSVSQEVLNRTAMHCEQLCESYIRRLQRGKNLGFWNVGIYLLTSDKYTQLRGQGLLRASLAGDETYWEPIRALPLQTDAVMAYLANFNNPQYNLLRYGIQKNELNDSIGWGVRIANMAKKIASGSVDRLISIIANTDDKTSTDILEKIRREPAQYSQEVLDKAWEEIESTNLGHPLGPVLGGIGTPLNTEELSIVMNLPRREVQGITLREAPAFGVNYAPLSENALRIGRVVHKRKPLDELPYQIPRSLLQKHAFVCGVTGSGKTNTCIRLLRDIELPFMVIEPAKTEYRQMLKKMPDLKIFTLGTESISPFRINPFEFVPGCELLTHIDSLKAVFSAAFPMYAAMPYMLEEAIIGIYQDKGWELATSSNRYLDNIESEHFYDYLPTLQDLLEKIDDVVNSKKYAIEQTMNYSAALKARISSLLTGSKGLMLNTRRSTPIDKLLNNKVVLELKYIGDDEEKCFLMGLLLSAIYEYREKRGGIGSSLKHVLLIEESHRLLKRVPDYVSPEVGNSRGKAVETFTNVISEIREFGQGIIVVDQIPSKLAEDVIKNTNVKIIHRTLAKDDRDYVGATMNLTDEQSRELCLLEPGQAVIHREGMDKAFLVQIDLEKEPGCQILDDNAISNDMQSFHRENSFVFMRYPGFEKIPGIATFYARQDFRKFHEELYLGIIGAFLLVLSGEAENLETIRASFRQQLQRRVRRSETVDVACHAIFYISALFSSLNSTYPGCYDKCISMNKEFVDYWFNNKGNLEKIRSDMKYLLMHDHLTAPFFGYYINKIDGETPKRLFASWEDSDQDYSTLDDFLEEGIKTLLFDSTISTKSKKALREDFLWTVLAGNPRRSIIMKKMAN</sequence>
<dbReference type="Proteomes" id="UP000193355">
    <property type="component" value="Unassembled WGS sequence"/>
</dbReference>
<evidence type="ECO:0000313" key="3">
    <source>
        <dbReference type="EMBL" id="SMG30441.1"/>
    </source>
</evidence>
<evidence type="ECO:0000256" key="1">
    <source>
        <dbReference type="SAM" id="MobiDB-lite"/>
    </source>
</evidence>
<name>A0A1X7JQX7_9BACT</name>
<gene>
    <name evidence="3" type="ORF">SAMN06275492_1159</name>
</gene>
<feature type="region of interest" description="Disordered" evidence="1">
    <location>
        <begin position="255"/>
        <end position="281"/>
    </location>
</feature>
<dbReference type="OrthoDB" id="9806951at2"/>
<evidence type="ECO:0000259" key="2">
    <source>
        <dbReference type="Pfam" id="PF01935"/>
    </source>
</evidence>
<dbReference type="AlphaFoldDB" id="A0A1X7JQX7"/>
<dbReference type="Pfam" id="PF01935">
    <property type="entry name" value="DUF87"/>
    <property type="match status" value="1"/>
</dbReference>
<dbReference type="RefSeq" id="WP_143340855.1">
    <property type="nucleotide sequence ID" value="NZ_FXBB01000015.1"/>
</dbReference>
<keyword evidence="4" id="KW-1185">Reference proteome</keyword>
<reference evidence="4" key="1">
    <citation type="submission" date="2017-04" db="EMBL/GenBank/DDBJ databases">
        <authorList>
            <person name="Varghese N."/>
            <person name="Submissions S."/>
        </authorList>
    </citation>
    <scope>NUCLEOTIDE SEQUENCE [LARGE SCALE GENOMIC DNA]</scope>
    <source>
        <strain evidence="4">USBA 82</strain>
    </source>
</reference>
<accession>A0A1X7JQX7</accession>